<dbReference type="InterPro" id="IPR036259">
    <property type="entry name" value="MFS_trans_sf"/>
</dbReference>
<sequence length="397" mass="41437">MFCVLLVSYIVNAMDRQLFSVLATDVRTALGLGLPQVGLAATVFTLGMGVAGVPTGYLLEKMSRRSVAILGLVIFSAATYLTAYATGLSDLLAYRFISGLGEAMQLTALLAIGTTYFHSHRAVAASSLNFTFGIGAVLGPNIGAAILGATHWQAPFIVFGLLGAVALVLILVLVRPWFTEVRVSDETTSDAPVEIDVAQSIWSWTPMTLAAATVFAGLSIYGYLGLYPTYLREALGFAPGQAALAVSFYGFGALLSLLGGWLGDRYNYRRLLFVSLLLSAIAGGLLFTGLQKSLALHILFSFVFGGAISGMAYANLSAGIIKSVRRSKASQASGLFVAALYIPAAFAGYLLGELKVSFGWTAAGLVQIAGCAVIAAVLAIVAAAGRRDSAQAATART</sequence>
<dbReference type="PANTHER" id="PTHR43124:SF3">
    <property type="entry name" value="CHLORAMPHENICOL EFFLUX PUMP RV0191"/>
    <property type="match status" value="1"/>
</dbReference>
<feature type="transmembrane region" description="Helical" evidence="6">
    <location>
        <begin position="242"/>
        <end position="262"/>
    </location>
</feature>
<proteinExistence type="predicted"/>
<feature type="transmembrane region" description="Helical" evidence="6">
    <location>
        <begin position="271"/>
        <end position="290"/>
    </location>
</feature>
<dbReference type="InterPro" id="IPR011701">
    <property type="entry name" value="MFS"/>
</dbReference>
<evidence type="ECO:0000256" key="4">
    <source>
        <dbReference type="ARBA" id="ARBA00022989"/>
    </source>
</evidence>
<feature type="transmembrane region" description="Helical" evidence="6">
    <location>
        <begin position="92"/>
        <end position="117"/>
    </location>
</feature>
<feature type="domain" description="Major facilitator superfamily (MFS) profile" evidence="7">
    <location>
        <begin position="1"/>
        <end position="387"/>
    </location>
</feature>
<feature type="transmembrane region" description="Helical" evidence="6">
    <location>
        <begin position="156"/>
        <end position="174"/>
    </location>
</feature>
<feature type="transmembrane region" description="Helical" evidence="6">
    <location>
        <begin position="66"/>
        <end position="86"/>
    </location>
</feature>
<evidence type="ECO:0000313" key="8">
    <source>
        <dbReference type="EMBL" id="OZI67433.1"/>
    </source>
</evidence>
<feature type="transmembrane region" description="Helical" evidence="6">
    <location>
        <begin position="296"/>
        <end position="321"/>
    </location>
</feature>
<feature type="transmembrane region" description="Helical" evidence="6">
    <location>
        <begin position="39"/>
        <end position="59"/>
    </location>
</feature>
<dbReference type="Proteomes" id="UP000215767">
    <property type="component" value="Unassembled WGS sequence"/>
</dbReference>
<dbReference type="Pfam" id="PF07690">
    <property type="entry name" value="MFS_1"/>
    <property type="match status" value="2"/>
</dbReference>
<keyword evidence="3 6" id="KW-0812">Transmembrane</keyword>
<evidence type="ECO:0000256" key="6">
    <source>
        <dbReference type="SAM" id="Phobius"/>
    </source>
</evidence>
<evidence type="ECO:0000256" key="3">
    <source>
        <dbReference type="ARBA" id="ARBA00022692"/>
    </source>
</evidence>
<dbReference type="InterPro" id="IPR020846">
    <property type="entry name" value="MFS_dom"/>
</dbReference>
<dbReference type="InterPro" id="IPR050189">
    <property type="entry name" value="MFS_Efflux_Transporters"/>
</dbReference>
<evidence type="ECO:0000256" key="5">
    <source>
        <dbReference type="ARBA" id="ARBA00023136"/>
    </source>
</evidence>
<dbReference type="GO" id="GO:0005886">
    <property type="term" value="C:plasma membrane"/>
    <property type="evidence" value="ECO:0007669"/>
    <property type="project" value="UniProtKB-SubCell"/>
</dbReference>
<evidence type="ECO:0000256" key="1">
    <source>
        <dbReference type="ARBA" id="ARBA00004651"/>
    </source>
</evidence>
<organism evidence="8 9">
    <name type="scientific">Bordetella genomosp. 11</name>
    <dbReference type="NCBI Taxonomy" id="1416808"/>
    <lineage>
        <taxon>Bacteria</taxon>
        <taxon>Pseudomonadati</taxon>
        <taxon>Pseudomonadota</taxon>
        <taxon>Betaproteobacteria</taxon>
        <taxon>Burkholderiales</taxon>
        <taxon>Alcaligenaceae</taxon>
        <taxon>Bordetella</taxon>
    </lineage>
</organism>
<dbReference type="PANTHER" id="PTHR43124">
    <property type="entry name" value="PURINE EFFLUX PUMP PBUE"/>
    <property type="match status" value="1"/>
</dbReference>
<dbReference type="SUPFAM" id="SSF103473">
    <property type="entry name" value="MFS general substrate transporter"/>
    <property type="match status" value="1"/>
</dbReference>
<dbReference type="AlphaFoldDB" id="A0A261V2P2"/>
<accession>A0A261V2P2</accession>
<keyword evidence="9" id="KW-1185">Reference proteome</keyword>
<keyword evidence="5 6" id="KW-0472">Membrane</keyword>
<evidence type="ECO:0000313" key="9">
    <source>
        <dbReference type="Proteomes" id="UP000215767"/>
    </source>
</evidence>
<gene>
    <name evidence="8" type="ORF">CAL28_04625</name>
</gene>
<evidence type="ECO:0000256" key="2">
    <source>
        <dbReference type="ARBA" id="ARBA00022475"/>
    </source>
</evidence>
<dbReference type="EMBL" id="NEVS01000001">
    <property type="protein sequence ID" value="OZI67433.1"/>
    <property type="molecule type" value="Genomic_DNA"/>
</dbReference>
<keyword evidence="4 6" id="KW-1133">Transmembrane helix</keyword>
<feature type="transmembrane region" description="Helical" evidence="6">
    <location>
        <begin position="333"/>
        <end position="352"/>
    </location>
</feature>
<feature type="transmembrane region" description="Helical" evidence="6">
    <location>
        <begin position="209"/>
        <end position="230"/>
    </location>
</feature>
<comment type="caution">
    <text evidence="8">The sequence shown here is derived from an EMBL/GenBank/DDBJ whole genome shotgun (WGS) entry which is preliminary data.</text>
</comment>
<evidence type="ECO:0000259" key="7">
    <source>
        <dbReference type="PROSITE" id="PS50850"/>
    </source>
</evidence>
<comment type="subcellular location">
    <subcellularLocation>
        <location evidence="1">Cell membrane</location>
        <topology evidence="1">Multi-pass membrane protein</topology>
    </subcellularLocation>
</comment>
<protein>
    <submittedName>
        <fullName evidence="8">MFS transporter</fullName>
    </submittedName>
</protein>
<dbReference type="GO" id="GO:0022857">
    <property type="term" value="F:transmembrane transporter activity"/>
    <property type="evidence" value="ECO:0007669"/>
    <property type="project" value="InterPro"/>
</dbReference>
<feature type="transmembrane region" description="Helical" evidence="6">
    <location>
        <begin position="129"/>
        <end position="150"/>
    </location>
</feature>
<dbReference type="PROSITE" id="PS50850">
    <property type="entry name" value="MFS"/>
    <property type="match status" value="1"/>
</dbReference>
<name>A0A261V2P2_9BORD</name>
<dbReference type="Gene3D" id="1.20.1250.20">
    <property type="entry name" value="MFS general substrate transporter like domains"/>
    <property type="match status" value="2"/>
</dbReference>
<reference evidence="9" key="1">
    <citation type="submission" date="2017-05" db="EMBL/GenBank/DDBJ databases">
        <title>Complete and WGS of Bordetella genogroups.</title>
        <authorList>
            <person name="Spilker T."/>
            <person name="Lipuma J."/>
        </authorList>
    </citation>
    <scope>NUCLEOTIDE SEQUENCE [LARGE SCALE GENOMIC DNA]</scope>
    <source>
        <strain evidence="9">AU8856</strain>
    </source>
</reference>
<feature type="transmembrane region" description="Helical" evidence="6">
    <location>
        <begin position="358"/>
        <end position="381"/>
    </location>
</feature>
<dbReference type="OrthoDB" id="7002695at2"/>
<keyword evidence="2" id="KW-1003">Cell membrane</keyword>